<feature type="compositionally biased region" description="Polar residues" evidence="1">
    <location>
        <begin position="549"/>
        <end position="572"/>
    </location>
</feature>
<feature type="compositionally biased region" description="Low complexity" evidence="1">
    <location>
        <begin position="1889"/>
        <end position="1915"/>
    </location>
</feature>
<accession>A0A1Q3EWZ8</accession>
<feature type="compositionally biased region" description="Low complexity" evidence="1">
    <location>
        <begin position="152"/>
        <end position="162"/>
    </location>
</feature>
<feature type="compositionally biased region" description="Pro residues" evidence="1">
    <location>
        <begin position="283"/>
        <end position="298"/>
    </location>
</feature>
<feature type="compositionally biased region" description="Low complexity" evidence="1">
    <location>
        <begin position="1548"/>
        <end position="1560"/>
    </location>
</feature>
<feature type="compositionally biased region" description="Low complexity" evidence="1">
    <location>
        <begin position="1351"/>
        <end position="1364"/>
    </location>
</feature>
<feature type="compositionally biased region" description="Low complexity" evidence="1">
    <location>
        <begin position="1992"/>
        <end position="2027"/>
    </location>
</feature>
<dbReference type="Pfam" id="PF13820">
    <property type="entry name" value="NCOA6_TRADD-N"/>
    <property type="match status" value="1"/>
</dbReference>
<feature type="compositionally biased region" description="Low complexity" evidence="1">
    <location>
        <begin position="1643"/>
        <end position="1658"/>
    </location>
</feature>
<name>A0A1Q3EWZ8_CULTA</name>
<feature type="compositionally biased region" description="Low complexity" evidence="1">
    <location>
        <begin position="475"/>
        <end position="484"/>
    </location>
</feature>
<feature type="region of interest" description="Disordered" evidence="1">
    <location>
        <begin position="151"/>
        <end position="193"/>
    </location>
</feature>
<dbReference type="GO" id="GO:0005667">
    <property type="term" value="C:transcription regulator complex"/>
    <property type="evidence" value="ECO:0007669"/>
    <property type="project" value="TreeGrafter"/>
</dbReference>
<feature type="region of interest" description="Disordered" evidence="1">
    <location>
        <begin position="1129"/>
        <end position="1365"/>
    </location>
</feature>
<evidence type="ECO:0000259" key="2">
    <source>
        <dbReference type="Pfam" id="PF13820"/>
    </source>
</evidence>
<dbReference type="InterPro" id="IPR032715">
    <property type="entry name" value="NCOA6_TRADD-N"/>
</dbReference>
<feature type="region of interest" description="Disordered" evidence="1">
    <location>
        <begin position="1451"/>
        <end position="1477"/>
    </location>
</feature>
<feature type="compositionally biased region" description="Low complexity" evidence="1">
    <location>
        <begin position="299"/>
        <end position="322"/>
    </location>
</feature>
<dbReference type="PANTHER" id="PTHR15690">
    <property type="entry name" value="NUCLEAR RECEPTOR COACTIVATOR 6"/>
    <property type="match status" value="1"/>
</dbReference>
<feature type="compositionally biased region" description="Pro residues" evidence="1">
    <location>
        <begin position="174"/>
        <end position="184"/>
    </location>
</feature>
<feature type="compositionally biased region" description="Low complexity" evidence="1">
    <location>
        <begin position="729"/>
        <end position="739"/>
    </location>
</feature>
<dbReference type="GO" id="GO:0035097">
    <property type="term" value="C:histone methyltransferase complex"/>
    <property type="evidence" value="ECO:0007669"/>
    <property type="project" value="TreeGrafter"/>
</dbReference>
<feature type="compositionally biased region" description="Low complexity" evidence="1">
    <location>
        <begin position="1151"/>
        <end position="1195"/>
    </location>
</feature>
<feature type="compositionally biased region" description="Low complexity" evidence="1">
    <location>
        <begin position="1724"/>
        <end position="1745"/>
    </location>
</feature>
<feature type="compositionally biased region" description="Basic and acidic residues" evidence="1">
    <location>
        <begin position="1011"/>
        <end position="1028"/>
    </location>
</feature>
<evidence type="ECO:0000256" key="1">
    <source>
        <dbReference type="SAM" id="MobiDB-lite"/>
    </source>
</evidence>
<feature type="region of interest" description="Disordered" evidence="1">
    <location>
        <begin position="700"/>
        <end position="819"/>
    </location>
</feature>
<feature type="region of interest" description="Disordered" evidence="1">
    <location>
        <begin position="1531"/>
        <end position="1560"/>
    </location>
</feature>
<dbReference type="EMBL" id="GFDL01015206">
    <property type="protein sequence ID" value="JAV19839.1"/>
    <property type="molecule type" value="Transcribed_RNA"/>
</dbReference>
<feature type="compositionally biased region" description="Low complexity" evidence="1">
    <location>
        <begin position="1608"/>
        <end position="1618"/>
    </location>
</feature>
<feature type="compositionally biased region" description="Low complexity" evidence="1">
    <location>
        <begin position="1256"/>
        <end position="1281"/>
    </location>
</feature>
<protein>
    <submittedName>
        <fullName evidence="3">Putative transcription factor iia</fullName>
    </submittedName>
</protein>
<feature type="domain" description="Nuclear receptor coactivator 6 TRADD-N" evidence="2">
    <location>
        <begin position="25"/>
        <end position="161"/>
    </location>
</feature>
<feature type="region of interest" description="Disordered" evidence="1">
    <location>
        <begin position="283"/>
        <end position="322"/>
    </location>
</feature>
<dbReference type="GO" id="GO:0003713">
    <property type="term" value="F:transcription coactivator activity"/>
    <property type="evidence" value="ECO:0007669"/>
    <property type="project" value="InterPro"/>
</dbReference>
<reference evidence="3" key="1">
    <citation type="submission" date="2017-01" db="EMBL/GenBank/DDBJ databases">
        <title>A deep insight into the sialotranscriptome of adult male and female Cluex tarsalis mosquitoes.</title>
        <authorList>
            <person name="Ribeiro J.M."/>
            <person name="Moreira F."/>
            <person name="Bernard K.A."/>
            <person name="Calvo E."/>
        </authorList>
    </citation>
    <scope>NUCLEOTIDE SEQUENCE</scope>
    <source>
        <strain evidence="3">Kern County</strain>
        <tissue evidence="3">Salivary glands</tissue>
    </source>
</reference>
<feature type="compositionally biased region" description="Low complexity" evidence="1">
    <location>
        <begin position="1870"/>
        <end position="1880"/>
    </location>
</feature>
<feature type="region of interest" description="Disordered" evidence="1">
    <location>
        <begin position="901"/>
        <end position="1066"/>
    </location>
</feature>
<feature type="compositionally biased region" description="Polar residues" evidence="1">
    <location>
        <begin position="1225"/>
        <end position="1236"/>
    </location>
</feature>
<proteinExistence type="predicted"/>
<feature type="compositionally biased region" description="Low complexity" evidence="1">
    <location>
        <begin position="1206"/>
        <end position="1224"/>
    </location>
</feature>
<feature type="compositionally biased region" description="Basic residues" evidence="1">
    <location>
        <begin position="1960"/>
        <end position="1973"/>
    </location>
</feature>
<organism evidence="3">
    <name type="scientific">Culex tarsalis</name>
    <name type="common">Encephalitis mosquito</name>
    <dbReference type="NCBI Taxonomy" id="7177"/>
    <lineage>
        <taxon>Eukaryota</taxon>
        <taxon>Metazoa</taxon>
        <taxon>Ecdysozoa</taxon>
        <taxon>Arthropoda</taxon>
        <taxon>Hexapoda</taxon>
        <taxon>Insecta</taxon>
        <taxon>Pterygota</taxon>
        <taxon>Neoptera</taxon>
        <taxon>Endopterygota</taxon>
        <taxon>Diptera</taxon>
        <taxon>Nematocera</taxon>
        <taxon>Culicoidea</taxon>
        <taxon>Culicidae</taxon>
        <taxon>Culicinae</taxon>
        <taxon>Culicini</taxon>
        <taxon>Culex</taxon>
        <taxon>Culex</taxon>
    </lineage>
</organism>
<feature type="compositionally biased region" description="Polar residues" evidence="1">
    <location>
        <begin position="901"/>
        <end position="923"/>
    </location>
</feature>
<dbReference type="PANTHER" id="PTHR15690:SF0">
    <property type="entry name" value="NUCLEAR RECEPTOR COACTIVATOR 6"/>
    <property type="match status" value="1"/>
</dbReference>
<feature type="compositionally biased region" description="Basic residues" evidence="1">
    <location>
        <begin position="2045"/>
        <end position="2054"/>
    </location>
</feature>
<feature type="region of interest" description="Disordered" evidence="1">
    <location>
        <begin position="1576"/>
        <end position="2054"/>
    </location>
</feature>
<dbReference type="InterPro" id="IPR026638">
    <property type="entry name" value="NCOA6"/>
</dbReference>
<feature type="compositionally biased region" description="Low complexity" evidence="1">
    <location>
        <begin position="1129"/>
        <end position="1141"/>
    </location>
</feature>
<feature type="region of interest" description="Disordered" evidence="1">
    <location>
        <begin position="540"/>
        <end position="572"/>
    </location>
</feature>
<dbReference type="GO" id="GO:0045944">
    <property type="term" value="P:positive regulation of transcription by RNA polymerase II"/>
    <property type="evidence" value="ECO:0007669"/>
    <property type="project" value="TreeGrafter"/>
</dbReference>
<feature type="region of interest" description="Disordered" evidence="1">
    <location>
        <begin position="439"/>
        <end position="484"/>
    </location>
</feature>
<feature type="compositionally biased region" description="Low complexity" evidence="1">
    <location>
        <begin position="1819"/>
        <end position="1840"/>
    </location>
</feature>
<evidence type="ECO:0000313" key="3">
    <source>
        <dbReference type="EMBL" id="JAV19839.1"/>
    </source>
</evidence>
<feature type="compositionally biased region" description="Polar residues" evidence="1">
    <location>
        <begin position="1809"/>
        <end position="1818"/>
    </location>
</feature>
<sequence length="2054" mass="211528">MAADSDGDQRNSTDGGGDGSTLKAVVICEGNLHDPDFQARLDCLVARLTTLVDEPADNGKLTVDKVEPWNSVRVTLSIPKEAAVKLRKLAAEGNHALRALGILSVQLEGDTVLSLRLVGQEIVLRTDNSTASAATPSGGTSSGLGELTRILSQQQQQQQQSQPVPQEAVAGPSKAPPPPPPPSALPHVQPSKPLVAVPQPAPVPVVALANGPVVAPESTAVVFKSPNTICPMDGKLPVHVANTLDGTGSGDAAYPFESMTQARVIQRRENTLGKPFVAPNPPIAVGPPAPPPPPPPPYQVAVSAVKSSGPPATSGSSGSSVGNVAMTSPLLVNLLQNESAIPQSMAAAAAAAAGGPKTSGSTVKSAGAVTAAPGPSVVSVISDNELSVSSRQKTSCIVSNSGSNNPVHPVIGSGQAASSIVPVVPPPPPSQQTILVNHSSSSVPPDAKANPHTMKNSTASNNQNVVNVPPSLVTPPMSVPSSSKNVSVQQQQQQTRFNLGLRPSNTPQTVRAQAMAIRMAQLQQQQLNRFPVQQGGVPFRAPSAPHLQPQPQQQVNAARWGTPQSMDSATKSSYQEFTRYQMQYNLSQQQLHKPQQQQQQPGTTASADLLGLNSLGELPDFGKNDLDSLLPTLGSADLDGAFLDGLDLDLEPKVPAERKWKQQFLINPLTGELEETQTEDIPEEEDDAAKNFPEFFSEMSNSLYSDDDDTSCSTGFSKFTSDVSDTERTTTSTSSSSLLDGGGASSSGFGNANIAVATTPGKLGKPAKAKREKQQSLTPKTKEKKPREKKSSSALKQVKTKAKIVATEGGGGDSPGSQEKIKLRLKLEKPEMAGIIVASTAASGSGSLTKKVQSSQVLTAGLGTPGATGMVVGVASAPSLSSGGMLSSSVAPSAQLSQPTLVGSAPFSGTNNSAGLQMTSPSSGGEELRVPPLHISLRGKNSVVIKNSKKDRKKSTSGGEEDSDGSGFQLGKKSGRLATTTVVGMMPSSPNHHNHTLVAPTAAGSPKVKSNKLEDLNKDGSESHKRSAPDAPLQSPNGLLCPAEKKRRLSGGSVDPEANPPASSSISEINELYETLISSTAGGPIGSTNVGTLPHSSLLAAATSSAKNLKSSSTNNNSINNSNAFGKCISGSSSTSSSSSSIKNLVKPAQSSPTTPPSSSSSSVSSPGALAAAPNTATTTTTPATPTSTTATTSSDADGKAEPDSGKPNNPSSNSTSSTSAGSSEQQVSGANQRINNTHHHHHNRPPEPQGGGGSSSPSTPSFDPQQQQQQVVPGAIVVGQGVRGSPGSQAQGEDSGIESMDALSEKSPHQVSHSPQGTDPGKLLLQMDSPKDKQRQPASATGDVKCESGTTPTNNNNNNSSHTNLDDYIDIEAALAKMEGLNELQASHGERKLNGDHAAILLQAKPPKLEEDANLSILLGDDELVVAEKPPQQEESKEVVKGEEAEDWLGKAAESKQQQQQLKGEANDILTSSSNNNLTDKTEIKLECKQQQQLALDDCCSNKEVLCLKSECDSNIVDCKAVIKTDPEEANVSSVVKQEKASGGGKSHSNSASNSSSSINSLDAAKVVDKGVGVDGGAGGLLEPKPRHEQPPLYSYSSEKARERRSAANSTTSSNASTPPPSSSLIEIIDLDDSGKSLELEPQPQQQQPTQPTTAAANKPIHSPLTIDIPSHPESAENRVRTRASSKLESPLEPPRQSPSIESPAAERLKNCLNKHPVGGAGAVAANATSTPTTAAAAATAAAADRLSPKTLPKGKRKRQGSESSNQSCVSDDVMIIPSRTKKPRKAAVAAAAVTNAEKQRKTVPGRGTTQRKAATGSTPAESAAVAPTTTTTASVTVEDSSDSDEPLIEIAGSSAEKEKPLRNHKVPSSASATTSTTSNALGTPRQAKAAAAASAATTPASSSGANSAPSQPSSDEKISTRRSVRMTTSTLSTAAMNSKAKANAVTTANHSDGDDHHPHQHHHHKNNHVNHQHSAGSTAATGGGSGTRHGAGAAAAAASADGKSNSGAATGVGTAAAAATDTPTTEARRKTRSAGLDSTTEGRRRRVSRDSK</sequence>